<dbReference type="PROSITE" id="PS50043">
    <property type="entry name" value="HTH_LUXR_2"/>
    <property type="match status" value="1"/>
</dbReference>
<dbReference type="SUPFAM" id="SSF46894">
    <property type="entry name" value="C-terminal effector domain of the bipartite response regulators"/>
    <property type="match status" value="1"/>
</dbReference>
<dbReference type="Pfam" id="PF00196">
    <property type="entry name" value="GerE"/>
    <property type="match status" value="1"/>
</dbReference>
<sequence>MNQGKNMINNHQGIIVYFLSPHVSDSTSLFSYLQDELSIEIQSIALETLGFVESQSQQYIVLVDTQFSESKLFELQTHPFLKQAIATALFNAPTHPNLTLLTQWYQLSGYFYQHECFSEISNGIKAILNGHNCLPKPLLVTLFQHWQVISRQNNNIVVKAKLSLTHRELEILNHLQVGQSNLDIADNLFVSEHTIKSHLYRIFKKINVDNRRQAINWAQLYL</sequence>
<evidence type="ECO:0000259" key="4">
    <source>
        <dbReference type="PROSITE" id="PS50043"/>
    </source>
</evidence>
<keyword evidence="2" id="KW-0238">DNA-binding</keyword>
<evidence type="ECO:0000256" key="3">
    <source>
        <dbReference type="ARBA" id="ARBA00023163"/>
    </source>
</evidence>
<name>A0A368LPY6_9VIBR</name>
<feature type="domain" description="HTH luxR-type" evidence="4">
    <location>
        <begin position="157"/>
        <end position="222"/>
    </location>
</feature>
<evidence type="ECO:0000256" key="2">
    <source>
        <dbReference type="ARBA" id="ARBA00023125"/>
    </source>
</evidence>
<evidence type="ECO:0000313" key="5">
    <source>
        <dbReference type="EMBL" id="RCS73898.1"/>
    </source>
</evidence>
<dbReference type="Gene3D" id="1.10.10.10">
    <property type="entry name" value="Winged helix-like DNA-binding domain superfamily/Winged helix DNA-binding domain"/>
    <property type="match status" value="1"/>
</dbReference>
<keyword evidence="3" id="KW-0804">Transcription</keyword>
<dbReference type="PROSITE" id="PS00622">
    <property type="entry name" value="HTH_LUXR_1"/>
    <property type="match status" value="1"/>
</dbReference>
<dbReference type="OrthoDB" id="561214at2"/>
<reference evidence="5 6" key="1">
    <citation type="journal article" date="2017" name="Elife">
        <title>Extensive horizontal gene transfer in cheese-associated bacteria.</title>
        <authorList>
            <person name="Bonham K.S."/>
            <person name="Wolfe B.E."/>
            <person name="Dutton R.J."/>
        </authorList>
    </citation>
    <scope>NUCLEOTIDE SEQUENCE [LARGE SCALE GENOMIC DNA]</scope>
    <source>
        <strain evidence="5 6">JB196</strain>
    </source>
</reference>
<proteinExistence type="predicted"/>
<dbReference type="Gene3D" id="3.40.50.2300">
    <property type="match status" value="1"/>
</dbReference>
<evidence type="ECO:0000256" key="1">
    <source>
        <dbReference type="ARBA" id="ARBA00023015"/>
    </source>
</evidence>
<dbReference type="PANTHER" id="PTHR44688">
    <property type="entry name" value="DNA-BINDING TRANSCRIPTIONAL ACTIVATOR DEVR_DOSR"/>
    <property type="match status" value="1"/>
</dbReference>
<keyword evidence="6" id="KW-1185">Reference proteome</keyword>
<dbReference type="PANTHER" id="PTHR44688:SF16">
    <property type="entry name" value="DNA-BINDING TRANSCRIPTIONAL ACTIVATOR DEVR_DOSR"/>
    <property type="match status" value="1"/>
</dbReference>
<dbReference type="FunFam" id="1.10.10.10:FF:000153">
    <property type="entry name" value="LuxR family transcriptional regulator"/>
    <property type="match status" value="1"/>
</dbReference>
<dbReference type="Proteomes" id="UP000252479">
    <property type="component" value="Unassembled WGS sequence"/>
</dbReference>
<dbReference type="InterPro" id="IPR016032">
    <property type="entry name" value="Sig_transdc_resp-reg_C-effctor"/>
</dbReference>
<dbReference type="SMART" id="SM00421">
    <property type="entry name" value="HTH_LUXR"/>
    <property type="match status" value="1"/>
</dbReference>
<keyword evidence="1" id="KW-0805">Transcription regulation</keyword>
<gene>
    <name evidence="5" type="ORF">CIK83_10025</name>
</gene>
<protein>
    <submittedName>
        <fullName evidence="5">Helix-turn-helix transcriptional regulator</fullName>
    </submittedName>
</protein>
<dbReference type="GO" id="GO:0003677">
    <property type="term" value="F:DNA binding"/>
    <property type="evidence" value="ECO:0007669"/>
    <property type="project" value="UniProtKB-KW"/>
</dbReference>
<dbReference type="AlphaFoldDB" id="A0A368LPY6"/>
<dbReference type="InterPro" id="IPR036388">
    <property type="entry name" value="WH-like_DNA-bd_sf"/>
</dbReference>
<dbReference type="InterPro" id="IPR000792">
    <property type="entry name" value="Tscrpt_reg_LuxR_C"/>
</dbReference>
<dbReference type="PRINTS" id="PR00038">
    <property type="entry name" value="HTHLUXR"/>
</dbReference>
<evidence type="ECO:0000313" key="6">
    <source>
        <dbReference type="Proteomes" id="UP000252479"/>
    </source>
</evidence>
<organism evidence="5 6">
    <name type="scientific">Vibrio casei</name>
    <dbReference type="NCBI Taxonomy" id="673372"/>
    <lineage>
        <taxon>Bacteria</taxon>
        <taxon>Pseudomonadati</taxon>
        <taxon>Pseudomonadota</taxon>
        <taxon>Gammaproteobacteria</taxon>
        <taxon>Vibrionales</taxon>
        <taxon>Vibrionaceae</taxon>
        <taxon>Vibrio</taxon>
    </lineage>
</organism>
<dbReference type="GO" id="GO:0006355">
    <property type="term" value="P:regulation of DNA-templated transcription"/>
    <property type="evidence" value="ECO:0007669"/>
    <property type="project" value="InterPro"/>
</dbReference>
<dbReference type="EMBL" id="QPGL01000001">
    <property type="protein sequence ID" value="RCS73898.1"/>
    <property type="molecule type" value="Genomic_DNA"/>
</dbReference>
<comment type="caution">
    <text evidence="5">The sequence shown here is derived from an EMBL/GenBank/DDBJ whole genome shotgun (WGS) entry which is preliminary data.</text>
</comment>
<dbReference type="CDD" id="cd06170">
    <property type="entry name" value="LuxR_C_like"/>
    <property type="match status" value="1"/>
</dbReference>
<accession>A0A368LPY6</accession>